<protein>
    <submittedName>
        <fullName evidence="1">17908_t:CDS:1</fullName>
    </submittedName>
</protein>
<dbReference type="EMBL" id="CAJVQB010094451">
    <property type="protein sequence ID" value="CAG8849021.1"/>
    <property type="molecule type" value="Genomic_DNA"/>
</dbReference>
<reference evidence="1 2" key="1">
    <citation type="submission" date="2021-06" db="EMBL/GenBank/DDBJ databases">
        <authorList>
            <person name="Kallberg Y."/>
            <person name="Tangrot J."/>
            <person name="Rosling A."/>
        </authorList>
    </citation>
    <scope>NUCLEOTIDE SEQUENCE [LARGE SCALE GENOMIC DNA]</scope>
    <source>
        <strain evidence="1 2">120-4 pot B 10/14</strain>
    </source>
</reference>
<keyword evidence="2" id="KW-1185">Reference proteome</keyword>
<comment type="caution">
    <text evidence="1">The sequence shown here is derived from an EMBL/GenBank/DDBJ whole genome shotgun (WGS) entry which is preliminary data.</text>
</comment>
<sequence>MSEVKIRNHGIPARYEIKGILEEELECIKYLQELGIIYKQLDCSE</sequence>
<feature type="non-terminal residue" evidence="1">
    <location>
        <position position="45"/>
    </location>
</feature>
<evidence type="ECO:0000313" key="1">
    <source>
        <dbReference type="EMBL" id="CAG8849021.1"/>
    </source>
</evidence>
<dbReference type="Proteomes" id="UP000789901">
    <property type="component" value="Unassembled WGS sequence"/>
</dbReference>
<evidence type="ECO:0000313" key="2">
    <source>
        <dbReference type="Proteomes" id="UP000789901"/>
    </source>
</evidence>
<name>A0ABN7X6Y2_GIGMA</name>
<organism evidence="1 2">
    <name type="scientific">Gigaspora margarita</name>
    <dbReference type="NCBI Taxonomy" id="4874"/>
    <lineage>
        <taxon>Eukaryota</taxon>
        <taxon>Fungi</taxon>
        <taxon>Fungi incertae sedis</taxon>
        <taxon>Mucoromycota</taxon>
        <taxon>Glomeromycotina</taxon>
        <taxon>Glomeromycetes</taxon>
        <taxon>Diversisporales</taxon>
        <taxon>Gigasporaceae</taxon>
        <taxon>Gigaspora</taxon>
    </lineage>
</organism>
<gene>
    <name evidence="1" type="ORF">GMARGA_LOCUS39483</name>
</gene>
<accession>A0ABN7X6Y2</accession>
<proteinExistence type="predicted"/>